<evidence type="ECO:0000313" key="2">
    <source>
        <dbReference type="Proteomes" id="UP001152759"/>
    </source>
</evidence>
<accession>A0A9P0A6R8</accession>
<dbReference type="EMBL" id="OU963863">
    <property type="protein sequence ID" value="CAH0385447.1"/>
    <property type="molecule type" value="Genomic_DNA"/>
</dbReference>
<name>A0A9P0A6R8_BEMTA</name>
<dbReference type="AlphaFoldDB" id="A0A9P0A6R8"/>
<sequence length="159" mass="18206">MDTLLNVKTSLCCVRRAKREGHMLANEGAHTAGLIDDAVQGAEFHGWKDETQEQYIMRVQKASDAHYKTTFDTWSAISAELDHIKTLNSSIFINLNRFFREGYEVYLPMKVFAQADRERNRRFATVHSQFDTVFGSFRAAMEKEACPILGFYSAIVRCP</sequence>
<dbReference type="Proteomes" id="UP001152759">
    <property type="component" value="Chromosome 2"/>
</dbReference>
<reference evidence="1" key="1">
    <citation type="submission" date="2021-12" db="EMBL/GenBank/DDBJ databases">
        <authorList>
            <person name="King R."/>
        </authorList>
    </citation>
    <scope>NUCLEOTIDE SEQUENCE</scope>
</reference>
<organism evidence="1 2">
    <name type="scientific">Bemisia tabaci</name>
    <name type="common">Sweetpotato whitefly</name>
    <name type="synonym">Aleurodes tabaci</name>
    <dbReference type="NCBI Taxonomy" id="7038"/>
    <lineage>
        <taxon>Eukaryota</taxon>
        <taxon>Metazoa</taxon>
        <taxon>Ecdysozoa</taxon>
        <taxon>Arthropoda</taxon>
        <taxon>Hexapoda</taxon>
        <taxon>Insecta</taxon>
        <taxon>Pterygota</taxon>
        <taxon>Neoptera</taxon>
        <taxon>Paraneoptera</taxon>
        <taxon>Hemiptera</taxon>
        <taxon>Sternorrhyncha</taxon>
        <taxon>Aleyrodoidea</taxon>
        <taxon>Aleyrodidae</taxon>
        <taxon>Aleyrodinae</taxon>
        <taxon>Bemisia</taxon>
    </lineage>
</organism>
<proteinExistence type="predicted"/>
<protein>
    <submittedName>
        <fullName evidence="1">Uncharacterized protein</fullName>
    </submittedName>
</protein>
<evidence type="ECO:0000313" key="1">
    <source>
        <dbReference type="EMBL" id="CAH0385447.1"/>
    </source>
</evidence>
<keyword evidence="2" id="KW-1185">Reference proteome</keyword>
<gene>
    <name evidence="1" type="ORF">BEMITA_LOCUS4671</name>
</gene>